<dbReference type="OrthoDB" id="5181100at2"/>
<feature type="domain" description="Peptidoglycan binding-like" evidence="2">
    <location>
        <begin position="313"/>
        <end position="364"/>
    </location>
</feature>
<evidence type="ECO:0000256" key="1">
    <source>
        <dbReference type="SAM" id="MobiDB-lite"/>
    </source>
</evidence>
<organism evidence="4 5">
    <name type="scientific">Knoellia sinensis KCTC 19936</name>
    <dbReference type="NCBI Taxonomy" id="1385520"/>
    <lineage>
        <taxon>Bacteria</taxon>
        <taxon>Bacillati</taxon>
        <taxon>Actinomycetota</taxon>
        <taxon>Actinomycetes</taxon>
        <taxon>Micrococcales</taxon>
        <taxon>Intrasporangiaceae</taxon>
        <taxon>Knoellia</taxon>
    </lineage>
</organism>
<feature type="domain" description="Peptidoglycan binding-like" evidence="2">
    <location>
        <begin position="493"/>
        <end position="534"/>
    </location>
</feature>
<feature type="compositionally biased region" description="Pro residues" evidence="1">
    <location>
        <begin position="447"/>
        <end position="461"/>
    </location>
</feature>
<feature type="domain" description="Peptidoglycan binding-like" evidence="2">
    <location>
        <begin position="246"/>
        <end position="283"/>
    </location>
</feature>
<dbReference type="InterPro" id="IPR002477">
    <property type="entry name" value="Peptidoglycan-bd-like"/>
</dbReference>
<dbReference type="Proteomes" id="UP000030002">
    <property type="component" value="Unassembled WGS sequence"/>
</dbReference>
<evidence type="ECO:0000313" key="5">
    <source>
        <dbReference type="Proteomes" id="UP000030002"/>
    </source>
</evidence>
<dbReference type="InterPro" id="IPR058593">
    <property type="entry name" value="ARB_07466-like_C"/>
</dbReference>
<dbReference type="SUPFAM" id="SSF47090">
    <property type="entry name" value="PGBD-like"/>
    <property type="match status" value="5"/>
</dbReference>
<dbReference type="EMBL" id="AVPJ01000007">
    <property type="protein sequence ID" value="KGN32397.1"/>
    <property type="molecule type" value="Genomic_DNA"/>
</dbReference>
<dbReference type="AlphaFoldDB" id="A0A0A0J8M1"/>
<reference evidence="4 5" key="1">
    <citation type="submission" date="2013-08" db="EMBL/GenBank/DDBJ databases">
        <title>The genome sequence of Knoellia sinensis.</title>
        <authorList>
            <person name="Zhu W."/>
            <person name="Wang G."/>
        </authorList>
    </citation>
    <scope>NUCLEOTIDE SEQUENCE [LARGE SCALE GENOMIC DNA]</scope>
    <source>
        <strain evidence="4 5">KCTC 19936</strain>
    </source>
</reference>
<accession>A0A0A0J8M1</accession>
<feature type="domain" description="Peptidoglycan binding-like" evidence="2">
    <location>
        <begin position="556"/>
        <end position="604"/>
    </location>
</feature>
<proteinExistence type="predicted"/>
<evidence type="ECO:0000259" key="2">
    <source>
        <dbReference type="Pfam" id="PF01471"/>
    </source>
</evidence>
<sequence>MTRATLLPTSTRGPVRALGAVSVSLLSIPMGISIASAATLPPPPTKPLPAELDIAPKYQEGYRCLDGNRPGPVAFAELLNAHYGKHVYGVNRRCALEHGEGRALDWMVNANTAAGLELGNAITRWLSNPDSEGRPGAMARRLGINYIIWNRQMWRAYDPGRGWAPYSGSSPHTDHIHISFTWDGAYQQTSWWTGKALLAVRYTGPTTNAGTPVPVTTPVLTASGYPLLKRGDTGKDVMLAQGVLGLAKDGSFGPATETTLKSWQSRNGVAVTGQLDNATWTKMIGLGLVPARNATAVGPLSAYVNTTIRKGSTGPAVSALQKALGGLAVDGNFGPATETKVKAFQSAHGISPTGVVATSTWNALIEATKPAAPHPLAQYADLVLKRGSSGAPVVALQKALKITADGAFGPGTESAVIAYQKSKGINPTGVVASATWKALMGQGSTTPTPPVPPPTPAPAPATPAALSTEFTPYKSTVLQTGSKGTAVRVLQAGLGGIAVDGSFGLATKRAVMALQTRWGLPATGVANIKVWNRLELEVHPLVPYWGTVAKRGSSGDAVVALQKALRLPADGTFGPGTEGAVKMAQQKARLARTGVVGTLTWKAIEKQM</sequence>
<feature type="domain" description="Peptidoglycan binding-like" evidence="2">
    <location>
        <begin position="395"/>
        <end position="439"/>
    </location>
</feature>
<dbReference type="Pfam" id="PF01471">
    <property type="entry name" value="PG_binding_1"/>
    <property type="match status" value="5"/>
</dbReference>
<dbReference type="Gene3D" id="1.10.101.10">
    <property type="entry name" value="PGBD-like superfamily/PGBD"/>
    <property type="match status" value="5"/>
</dbReference>
<comment type="caution">
    <text evidence="4">The sequence shown here is derived from an EMBL/GenBank/DDBJ whole genome shotgun (WGS) entry which is preliminary data.</text>
</comment>
<dbReference type="RefSeq" id="WP_156971371.1">
    <property type="nucleotide sequence ID" value="NZ_AVPJ01000007.1"/>
</dbReference>
<dbReference type="InterPro" id="IPR036366">
    <property type="entry name" value="PGBDSf"/>
</dbReference>
<protein>
    <recommendedName>
        <fullName evidence="6">Peptidoglycan-binding protein</fullName>
    </recommendedName>
</protein>
<feature type="domain" description="ARB-07466-like C-terminal" evidence="3">
    <location>
        <begin position="74"/>
        <end position="176"/>
    </location>
</feature>
<evidence type="ECO:0000259" key="3">
    <source>
        <dbReference type="Pfam" id="PF26571"/>
    </source>
</evidence>
<evidence type="ECO:0008006" key="6">
    <source>
        <dbReference type="Google" id="ProtNLM"/>
    </source>
</evidence>
<dbReference type="STRING" id="1385520.N802_18705"/>
<name>A0A0A0J8M1_9MICO</name>
<dbReference type="InterPro" id="IPR036365">
    <property type="entry name" value="PGBD-like_sf"/>
</dbReference>
<gene>
    <name evidence="4" type="ORF">N802_18705</name>
</gene>
<dbReference type="Pfam" id="PF26571">
    <property type="entry name" value="VldE"/>
    <property type="match status" value="1"/>
</dbReference>
<dbReference type="eggNOG" id="COG3409">
    <property type="taxonomic scope" value="Bacteria"/>
</dbReference>
<feature type="region of interest" description="Disordered" evidence="1">
    <location>
        <begin position="441"/>
        <end position="465"/>
    </location>
</feature>
<evidence type="ECO:0000313" key="4">
    <source>
        <dbReference type="EMBL" id="KGN32397.1"/>
    </source>
</evidence>
<keyword evidence="5" id="KW-1185">Reference proteome</keyword>